<dbReference type="EMBL" id="RJJD01000023">
    <property type="protein sequence ID" value="RNI22022.1"/>
    <property type="molecule type" value="Genomic_DNA"/>
</dbReference>
<evidence type="ECO:0000313" key="1">
    <source>
        <dbReference type="EMBL" id="RNI22022.1"/>
    </source>
</evidence>
<organism evidence="1 2">
    <name type="scientific">Rufibacter latericius</name>
    <dbReference type="NCBI Taxonomy" id="2487040"/>
    <lineage>
        <taxon>Bacteria</taxon>
        <taxon>Pseudomonadati</taxon>
        <taxon>Bacteroidota</taxon>
        <taxon>Cytophagia</taxon>
        <taxon>Cytophagales</taxon>
        <taxon>Hymenobacteraceae</taxon>
        <taxon>Rufibacter</taxon>
    </lineage>
</organism>
<reference evidence="1 2" key="1">
    <citation type="submission" date="2018-11" db="EMBL/GenBank/DDBJ databases">
        <title>Rufibacter latericius sp. nov., isolated from water in Baiyang Lake.</title>
        <authorList>
            <person name="Yang Y."/>
        </authorList>
    </citation>
    <scope>NUCLEOTIDE SEQUENCE [LARGE SCALE GENOMIC DNA]</scope>
    <source>
        <strain evidence="1 2">R-22-1c-1</strain>
    </source>
</reference>
<comment type="caution">
    <text evidence="1">The sequence shown here is derived from an EMBL/GenBank/DDBJ whole genome shotgun (WGS) entry which is preliminary data.</text>
</comment>
<dbReference type="Proteomes" id="UP000272117">
    <property type="component" value="Unassembled WGS sequence"/>
</dbReference>
<gene>
    <name evidence="1" type="ORF">EFB08_23095</name>
</gene>
<protein>
    <submittedName>
        <fullName evidence="1">Uncharacterized protein</fullName>
    </submittedName>
</protein>
<accession>A0A3M9M8Z8</accession>
<keyword evidence="2" id="KW-1185">Reference proteome</keyword>
<dbReference type="AlphaFoldDB" id="A0A3M9M8Z8"/>
<name>A0A3M9M8Z8_9BACT</name>
<evidence type="ECO:0000313" key="2">
    <source>
        <dbReference type="Proteomes" id="UP000272117"/>
    </source>
</evidence>
<sequence>MNTLSKHITRLKRFLDHCVEEDHPVCAKYRTFYSPTQTGEVESLTLEELQALQNIDFTSDEVLHFVQNLSSGTASGTGSNGPRCWSACGMSS</sequence>
<dbReference type="RefSeq" id="WP_123129346.1">
    <property type="nucleotide sequence ID" value="NZ_RJJD01000023.1"/>
</dbReference>
<proteinExistence type="predicted"/>